<keyword evidence="4" id="KW-1185">Reference proteome</keyword>
<evidence type="ECO:0000256" key="1">
    <source>
        <dbReference type="ARBA" id="ARBA00022737"/>
    </source>
</evidence>
<proteinExistence type="predicted"/>
<dbReference type="FunFam" id="3.30.559.10:FF:000012">
    <property type="entry name" value="Non-ribosomal peptide synthetase"/>
    <property type="match status" value="1"/>
</dbReference>
<dbReference type="PATRIC" id="fig|1705565.3.peg.212"/>
<evidence type="ECO:0000313" key="3">
    <source>
        <dbReference type="EMBL" id="KOR76513.1"/>
    </source>
</evidence>
<sequence length="470" mass="54799">MVQKDQVVKVYPLSPMQSGMLFHSMLENQPEAYFVQTNMSLLGRIDLSILEKSLKVLTERHEVFRTFFSHKKLSQPLQAVLKERAPILIYEDITEMQETKKCDYVEAFKKADRKKGFDLTKDVLFRIAVLKTGEEQYEMIWSMHHIVLDGWSSGILRAEFFKIYEEMRNDRPLQLPPAYPYSDYINWLEKQDKEEALEYWSQYLEDYSDRSEIPNGNRIQGEKAYELNEITHFFEEAHTEQLNMLCRRHNLTLNSLMQTVWGVLLQQYNDNDDVVYGMVVSGRQSEVLGIERMVGLFVNTIPVRIRRAGHDTFLALMKQVQADLLKSERYDYVSLADIQARSALKSNLFDHICVFQNYPMDAPPVYDKHSVVQDFVVTALTGIEQTSFGLNVIMGLSGNRLFVKLSYNVEAYQEESMKQLIRHLAAMVEQVAARPEMRLDEIELAGEEEKRQLLTMFNDTKADYPKDQTI</sequence>
<gene>
    <name evidence="3" type="ORF">AM231_24110</name>
</gene>
<name>A0A0M1N2X6_9BACL</name>
<dbReference type="GO" id="GO:0031177">
    <property type="term" value="F:phosphopantetheine binding"/>
    <property type="evidence" value="ECO:0007669"/>
    <property type="project" value="TreeGrafter"/>
</dbReference>
<dbReference type="GO" id="GO:0008610">
    <property type="term" value="P:lipid biosynthetic process"/>
    <property type="evidence" value="ECO:0007669"/>
    <property type="project" value="UniProtKB-ARBA"/>
</dbReference>
<dbReference type="GO" id="GO:0005737">
    <property type="term" value="C:cytoplasm"/>
    <property type="evidence" value="ECO:0007669"/>
    <property type="project" value="TreeGrafter"/>
</dbReference>
<dbReference type="Proteomes" id="UP000036932">
    <property type="component" value="Unassembled WGS sequence"/>
</dbReference>
<dbReference type="GO" id="GO:0003824">
    <property type="term" value="F:catalytic activity"/>
    <property type="evidence" value="ECO:0007669"/>
    <property type="project" value="InterPro"/>
</dbReference>
<dbReference type="InterPro" id="IPR001242">
    <property type="entry name" value="Condensation_dom"/>
</dbReference>
<dbReference type="GO" id="GO:0043041">
    <property type="term" value="P:amino acid activation for nonribosomal peptide biosynthetic process"/>
    <property type="evidence" value="ECO:0007669"/>
    <property type="project" value="TreeGrafter"/>
</dbReference>
<comment type="caution">
    <text evidence="3">The sequence shown here is derived from an EMBL/GenBank/DDBJ whole genome shotgun (WGS) entry which is preliminary data.</text>
</comment>
<dbReference type="AlphaFoldDB" id="A0A0M1N2X6"/>
<dbReference type="SUPFAM" id="SSF52777">
    <property type="entry name" value="CoA-dependent acyltransferases"/>
    <property type="match status" value="2"/>
</dbReference>
<dbReference type="CDD" id="cd19543">
    <property type="entry name" value="DCL_NRPS"/>
    <property type="match status" value="1"/>
</dbReference>
<keyword evidence="1" id="KW-0677">Repeat</keyword>
<organism evidence="3 4">
    <name type="scientific">Paenibacillus solani</name>
    <dbReference type="NCBI Taxonomy" id="1705565"/>
    <lineage>
        <taxon>Bacteria</taxon>
        <taxon>Bacillati</taxon>
        <taxon>Bacillota</taxon>
        <taxon>Bacilli</taxon>
        <taxon>Bacillales</taxon>
        <taxon>Paenibacillaceae</taxon>
        <taxon>Paenibacillus</taxon>
    </lineage>
</organism>
<dbReference type="RefSeq" id="WP_242615300.1">
    <property type="nucleotide sequence ID" value="NZ_LIUT01000007.1"/>
</dbReference>
<dbReference type="Pfam" id="PF00668">
    <property type="entry name" value="Condensation"/>
    <property type="match status" value="1"/>
</dbReference>
<dbReference type="Gene3D" id="3.30.559.10">
    <property type="entry name" value="Chloramphenicol acetyltransferase-like domain"/>
    <property type="match status" value="1"/>
</dbReference>
<accession>A0A0M1N2X6</accession>
<feature type="domain" description="Condensation" evidence="2">
    <location>
        <begin position="9"/>
        <end position="454"/>
    </location>
</feature>
<feature type="non-terminal residue" evidence="3">
    <location>
        <position position="470"/>
    </location>
</feature>
<evidence type="ECO:0000313" key="4">
    <source>
        <dbReference type="Proteomes" id="UP000036932"/>
    </source>
</evidence>
<reference evidence="4" key="1">
    <citation type="submission" date="2015-08" db="EMBL/GenBank/DDBJ databases">
        <title>Genome sequencing project for genomic taxonomy and phylogenomics of Bacillus-like bacteria.</title>
        <authorList>
            <person name="Liu B."/>
            <person name="Wang J."/>
            <person name="Zhu Y."/>
            <person name="Liu G."/>
            <person name="Chen Q."/>
            <person name="Chen Z."/>
            <person name="Lan J."/>
            <person name="Che J."/>
            <person name="Ge C."/>
            <person name="Shi H."/>
            <person name="Pan Z."/>
            <person name="Liu X."/>
        </authorList>
    </citation>
    <scope>NUCLEOTIDE SEQUENCE [LARGE SCALE GENOMIC DNA]</scope>
    <source>
        <strain evidence="4">FJAT-22460</strain>
    </source>
</reference>
<dbReference type="PANTHER" id="PTHR45527:SF1">
    <property type="entry name" value="FATTY ACID SYNTHASE"/>
    <property type="match status" value="1"/>
</dbReference>
<dbReference type="Gene3D" id="3.30.559.30">
    <property type="entry name" value="Nonribosomal peptide synthetase, condensation domain"/>
    <property type="match status" value="1"/>
</dbReference>
<dbReference type="GO" id="GO:0044550">
    <property type="term" value="P:secondary metabolite biosynthetic process"/>
    <property type="evidence" value="ECO:0007669"/>
    <property type="project" value="TreeGrafter"/>
</dbReference>
<dbReference type="PANTHER" id="PTHR45527">
    <property type="entry name" value="NONRIBOSOMAL PEPTIDE SYNTHETASE"/>
    <property type="match status" value="1"/>
</dbReference>
<evidence type="ECO:0000259" key="2">
    <source>
        <dbReference type="Pfam" id="PF00668"/>
    </source>
</evidence>
<protein>
    <recommendedName>
        <fullName evidence="2">Condensation domain-containing protein</fullName>
    </recommendedName>
</protein>
<dbReference type="InterPro" id="IPR023213">
    <property type="entry name" value="CAT-like_dom_sf"/>
</dbReference>
<dbReference type="EMBL" id="LIUT01000007">
    <property type="protein sequence ID" value="KOR76513.1"/>
    <property type="molecule type" value="Genomic_DNA"/>
</dbReference>